<evidence type="ECO:0000256" key="6">
    <source>
        <dbReference type="PROSITE-ProRule" id="PRU01379"/>
    </source>
</evidence>
<evidence type="ECO:0000256" key="1">
    <source>
        <dbReference type="ARBA" id="ARBA00001947"/>
    </source>
</evidence>
<dbReference type="GO" id="GO:0004181">
    <property type="term" value="F:metallocarboxypeptidase activity"/>
    <property type="evidence" value="ECO:0007669"/>
    <property type="project" value="InterPro"/>
</dbReference>
<evidence type="ECO:0000256" key="3">
    <source>
        <dbReference type="ARBA" id="ARBA00022723"/>
    </source>
</evidence>
<protein>
    <submittedName>
        <fullName evidence="10">Por secretion system C-terminal sorting domain-containing protein</fullName>
    </submittedName>
</protein>
<evidence type="ECO:0000313" key="11">
    <source>
        <dbReference type="Proteomes" id="UP000199312"/>
    </source>
</evidence>
<dbReference type="STRING" id="593133.SAMN04488006_1194"/>
<sequence length="849" mass="94736">MIKKLLITIFLFSACLSNAQSNLELAEKYLKERGELAFTFTANTIKEIQQLANIVSFDHGQDPKHPLTIKAIANKDDFEKFLKFNLPFTINKELNEPKNVEMFNPKIHKKGVSGKNASYTLSFPLVAYPTYAQYVQQMNDFVNDHSDIARLVSIGTTSGSGSSGYSGGAHQLLFIVLSDNVNTREKEPRVMYTSSIHGDEIAGYPSMLNLIDHFITAYKNTGDSDHTRVKNLLDNSEVWINPLANPDGTYRTSNTSVSSAIRGNAYAFDMNRNYPVPDGTLHPDGRVYQYETTKFMELAESTHFVVAGNFHGGEEVVNYPWDYTYDRHADDTWMQLVSTEYAANTHTSAGSVSYMTYDNTFNSYLGITHGADWYIINGGRQDYMNYERHTKEITFEISNTKLPPASPSGSYDILDLWNYNKEAFIEFLIQGTYGFQGVVKDANTNLPINAKISILNHDTNGSWVETELPLGDYYRPIKGGTYDIMYEADCYVPYILRNQTITDYQTVVLPDVYLTPLSTASSPSNLRAYSLKMTSATISWDNIKNASLYNIRYRKVGASSWITTTSTTNSTNLTGLTATSTYEFQVTATCSGTTTSWSAIETFNTITTNYCTSQGSDSAGGYIGLVKIGNIDMVSSATGYSDLTNLALNVDKGEIVNTSIMPIWPNNSGTKYNDAYSIWIDFNQDGDFLDANEQVWSKKSSKTRPVTGSFTIPSSAVYGTTRMRVSMKYYNNSNQSAPTACETFSYGEVEDYTVNIVDKTLGIEDEILSTFSIYPNPVSNGEITIKMPNEIHDFDITVSNVLGQKVYTKNVQNNFDTTELINTANFMSGIYFITVSTDLGKATKKLIIN</sequence>
<evidence type="ECO:0000256" key="2">
    <source>
        <dbReference type="ARBA" id="ARBA00005988"/>
    </source>
</evidence>
<feature type="chain" id="PRO_5011561803" evidence="7">
    <location>
        <begin position="20"/>
        <end position="849"/>
    </location>
</feature>
<dbReference type="PANTHER" id="PTHR11532">
    <property type="entry name" value="PROTEASE M14 CARBOXYPEPTIDASE"/>
    <property type="match status" value="1"/>
</dbReference>
<feature type="signal peptide" evidence="7">
    <location>
        <begin position="1"/>
        <end position="19"/>
    </location>
</feature>
<dbReference type="Pfam" id="PF20009">
    <property type="entry name" value="GEVED"/>
    <property type="match status" value="1"/>
</dbReference>
<dbReference type="GO" id="GO:0006518">
    <property type="term" value="P:peptide metabolic process"/>
    <property type="evidence" value="ECO:0007669"/>
    <property type="project" value="TreeGrafter"/>
</dbReference>
<dbReference type="RefSeq" id="WP_090223667.1">
    <property type="nucleotide sequence ID" value="NZ_FOZP01000002.1"/>
</dbReference>
<dbReference type="InterPro" id="IPR057247">
    <property type="entry name" value="CARBOXYPEPT_ZN_2"/>
</dbReference>
<evidence type="ECO:0000313" key="10">
    <source>
        <dbReference type="EMBL" id="SFS41420.1"/>
    </source>
</evidence>
<evidence type="ECO:0000256" key="4">
    <source>
        <dbReference type="ARBA" id="ARBA00022729"/>
    </source>
</evidence>
<feature type="domain" description="Fibronectin type-III" evidence="8">
    <location>
        <begin position="522"/>
        <end position="608"/>
    </location>
</feature>
<feature type="domain" description="Peptidase M14" evidence="9">
    <location>
        <begin position="127"/>
        <end position="420"/>
    </location>
</feature>
<dbReference type="SMART" id="SM00060">
    <property type="entry name" value="FN3"/>
    <property type="match status" value="1"/>
</dbReference>
<dbReference type="InterPro" id="IPR050753">
    <property type="entry name" value="Peptidase_M14_domain"/>
</dbReference>
<dbReference type="AlphaFoldDB" id="A0A1I6PMR4"/>
<evidence type="ECO:0000259" key="9">
    <source>
        <dbReference type="PROSITE" id="PS52035"/>
    </source>
</evidence>
<keyword evidence="4 7" id="KW-0732">Signal</keyword>
<feature type="active site" description="Proton donor/acceptor" evidence="6">
    <location>
        <position position="396"/>
    </location>
</feature>
<dbReference type="InterPro" id="IPR026444">
    <property type="entry name" value="Secre_tail"/>
</dbReference>
<dbReference type="Pfam" id="PF18962">
    <property type="entry name" value="Por_Secre_tail"/>
    <property type="match status" value="1"/>
</dbReference>
<dbReference type="GO" id="GO:0008270">
    <property type="term" value="F:zinc ion binding"/>
    <property type="evidence" value="ECO:0007669"/>
    <property type="project" value="InterPro"/>
</dbReference>
<dbReference type="PANTHER" id="PTHR11532:SF57">
    <property type="entry name" value="CARBOXYPEPTIDASE D, B"/>
    <property type="match status" value="1"/>
</dbReference>
<dbReference type="PROSITE" id="PS00133">
    <property type="entry name" value="CARBOXYPEPT_ZN_2"/>
    <property type="match status" value="1"/>
</dbReference>
<dbReference type="Proteomes" id="UP000199312">
    <property type="component" value="Unassembled WGS sequence"/>
</dbReference>
<keyword evidence="5" id="KW-0862">Zinc</keyword>
<name>A0A1I6PMR4_9FLAO</name>
<dbReference type="InterPro" id="IPR013783">
    <property type="entry name" value="Ig-like_fold"/>
</dbReference>
<dbReference type="Gene3D" id="2.60.40.1120">
    <property type="entry name" value="Carboxypeptidase-like, regulatory domain"/>
    <property type="match status" value="1"/>
</dbReference>
<dbReference type="PROSITE" id="PS50853">
    <property type="entry name" value="FN3"/>
    <property type="match status" value="1"/>
</dbReference>
<dbReference type="GO" id="GO:0016485">
    <property type="term" value="P:protein processing"/>
    <property type="evidence" value="ECO:0007669"/>
    <property type="project" value="TreeGrafter"/>
</dbReference>
<dbReference type="EMBL" id="FOZP01000002">
    <property type="protein sequence ID" value="SFS41420.1"/>
    <property type="molecule type" value="Genomic_DNA"/>
</dbReference>
<evidence type="ECO:0000256" key="7">
    <source>
        <dbReference type="SAM" id="SignalP"/>
    </source>
</evidence>
<dbReference type="InterPro" id="IPR045474">
    <property type="entry name" value="GEVED"/>
</dbReference>
<comment type="cofactor">
    <cofactor evidence="1">
        <name>Zn(2+)</name>
        <dbReference type="ChEBI" id="CHEBI:29105"/>
    </cofactor>
</comment>
<dbReference type="CDD" id="cd00063">
    <property type="entry name" value="FN3"/>
    <property type="match status" value="1"/>
</dbReference>
<dbReference type="InterPro" id="IPR036116">
    <property type="entry name" value="FN3_sf"/>
</dbReference>
<proteinExistence type="inferred from homology"/>
<dbReference type="Gene3D" id="2.60.40.10">
    <property type="entry name" value="Immunoglobulins"/>
    <property type="match status" value="1"/>
</dbReference>
<dbReference type="InterPro" id="IPR000834">
    <property type="entry name" value="Peptidase_M14"/>
</dbReference>
<organism evidence="10 11">
    <name type="scientific">Lutibacter maritimus</name>
    <dbReference type="NCBI Taxonomy" id="593133"/>
    <lineage>
        <taxon>Bacteria</taxon>
        <taxon>Pseudomonadati</taxon>
        <taxon>Bacteroidota</taxon>
        <taxon>Flavobacteriia</taxon>
        <taxon>Flavobacteriales</taxon>
        <taxon>Flavobacteriaceae</taxon>
        <taxon>Lutibacter</taxon>
    </lineage>
</organism>
<dbReference type="SUPFAM" id="SSF53187">
    <property type="entry name" value="Zn-dependent exopeptidases"/>
    <property type="match status" value="1"/>
</dbReference>
<dbReference type="PROSITE" id="PS52035">
    <property type="entry name" value="PEPTIDASE_M14"/>
    <property type="match status" value="1"/>
</dbReference>
<dbReference type="GO" id="GO:0005615">
    <property type="term" value="C:extracellular space"/>
    <property type="evidence" value="ECO:0007669"/>
    <property type="project" value="TreeGrafter"/>
</dbReference>
<dbReference type="Gene3D" id="3.40.630.10">
    <property type="entry name" value="Zn peptidases"/>
    <property type="match status" value="1"/>
</dbReference>
<gene>
    <name evidence="10" type="ORF">SAMN04488006_1194</name>
</gene>
<evidence type="ECO:0000259" key="8">
    <source>
        <dbReference type="PROSITE" id="PS50853"/>
    </source>
</evidence>
<dbReference type="Pfam" id="PF00041">
    <property type="entry name" value="fn3"/>
    <property type="match status" value="1"/>
</dbReference>
<dbReference type="InterPro" id="IPR003961">
    <property type="entry name" value="FN3_dom"/>
</dbReference>
<comment type="similarity">
    <text evidence="2 6">Belongs to the peptidase M14 family.</text>
</comment>
<dbReference type="NCBIfam" id="TIGR04183">
    <property type="entry name" value="Por_Secre_tail"/>
    <property type="match status" value="1"/>
</dbReference>
<reference evidence="11" key="1">
    <citation type="submission" date="2016-10" db="EMBL/GenBank/DDBJ databases">
        <authorList>
            <person name="Varghese N."/>
            <person name="Submissions S."/>
        </authorList>
    </citation>
    <scope>NUCLEOTIDE SEQUENCE [LARGE SCALE GENOMIC DNA]</scope>
    <source>
        <strain evidence="11">DSM 24450</strain>
    </source>
</reference>
<dbReference type="SMART" id="SM00631">
    <property type="entry name" value="Zn_pept"/>
    <property type="match status" value="1"/>
</dbReference>
<keyword evidence="3" id="KW-0479">Metal-binding</keyword>
<dbReference type="PROSITE" id="PS51257">
    <property type="entry name" value="PROKAR_LIPOPROTEIN"/>
    <property type="match status" value="1"/>
</dbReference>
<dbReference type="OrthoDB" id="1652165at2"/>
<accession>A0A1I6PMR4</accession>
<dbReference type="PRINTS" id="PR00765">
    <property type="entry name" value="CRBOXYPTASEA"/>
</dbReference>
<dbReference type="SUPFAM" id="SSF49265">
    <property type="entry name" value="Fibronectin type III"/>
    <property type="match status" value="1"/>
</dbReference>
<evidence type="ECO:0000256" key="5">
    <source>
        <dbReference type="ARBA" id="ARBA00022833"/>
    </source>
</evidence>
<dbReference type="Pfam" id="PF00246">
    <property type="entry name" value="Peptidase_M14"/>
    <property type="match status" value="1"/>
</dbReference>
<keyword evidence="11" id="KW-1185">Reference proteome</keyword>
<dbReference type="CDD" id="cd18173">
    <property type="entry name" value="M14_CP_bacteria"/>
    <property type="match status" value="1"/>
</dbReference>